<dbReference type="SMART" id="SM00167">
    <property type="entry name" value="VPS9"/>
    <property type="match status" value="1"/>
</dbReference>
<dbReference type="Gene3D" id="1.20.1050.80">
    <property type="entry name" value="VPS9 domain"/>
    <property type="match status" value="1"/>
</dbReference>
<comment type="caution">
    <text evidence="3">The sequence shown here is derived from an EMBL/GenBank/DDBJ whole genome shotgun (WGS) entry which is preliminary data.</text>
</comment>
<dbReference type="InterPro" id="IPR037191">
    <property type="entry name" value="VPS9_dom_sf"/>
</dbReference>
<dbReference type="PANTHER" id="PTHR23101:SF25">
    <property type="entry name" value="GTPASE-ACTIVATING PROTEIN AND VPS9 DOMAIN-CONTAINING PROTEIN 1"/>
    <property type="match status" value="1"/>
</dbReference>
<dbReference type="SUPFAM" id="SSF109993">
    <property type="entry name" value="VPS9 domain"/>
    <property type="match status" value="1"/>
</dbReference>
<feature type="region of interest" description="Disordered" evidence="1">
    <location>
        <begin position="108"/>
        <end position="139"/>
    </location>
</feature>
<dbReference type="PROSITE" id="PS51205">
    <property type="entry name" value="VPS9"/>
    <property type="match status" value="1"/>
</dbReference>
<dbReference type="InterPro" id="IPR045046">
    <property type="entry name" value="Vps9-like"/>
</dbReference>
<name>A0ABD3QUZ2_9STRA</name>
<evidence type="ECO:0000313" key="4">
    <source>
        <dbReference type="Proteomes" id="UP001530315"/>
    </source>
</evidence>
<feature type="region of interest" description="Disordered" evidence="1">
    <location>
        <begin position="345"/>
        <end position="371"/>
    </location>
</feature>
<proteinExistence type="predicted"/>
<evidence type="ECO:0000313" key="3">
    <source>
        <dbReference type="EMBL" id="KAL3804228.1"/>
    </source>
</evidence>
<accession>A0ABD3QUZ2</accession>
<keyword evidence="4" id="KW-1185">Reference proteome</keyword>
<dbReference type="Proteomes" id="UP001530315">
    <property type="component" value="Unassembled WGS sequence"/>
</dbReference>
<dbReference type="AlphaFoldDB" id="A0ABD3QUZ2"/>
<dbReference type="PANTHER" id="PTHR23101">
    <property type="entry name" value="RAB GDP/GTP EXCHANGE FACTOR"/>
    <property type="match status" value="1"/>
</dbReference>
<dbReference type="Pfam" id="PF02204">
    <property type="entry name" value="VPS9"/>
    <property type="match status" value="1"/>
</dbReference>
<protein>
    <recommendedName>
        <fullName evidence="2">VPS9 domain-containing protein</fullName>
    </recommendedName>
</protein>
<feature type="compositionally biased region" description="Acidic residues" evidence="1">
    <location>
        <begin position="56"/>
        <end position="79"/>
    </location>
</feature>
<feature type="region of interest" description="Disordered" evidence="1">
    <location>
        <begin position="56"/>
        <end position="81"/>
    </location>
</feature>
<organism evidence="3 4">
    <name type="scientific">Stephanodiscus triporus</name>
    <dbReference type="NCBI Taxonomy" id="2934178"/>
    <lineage>
        <taxon>Eukaryota</taxon>
        <taxon>Sar</taxon>
        <taxon>Stramenopiles</taxon>
        <taxon>Ochrophyta</taxon>
        <taxon>Bacillariophyta</taxon>
        <taxon>Coscinodiscophyceae</taxon>
        <taxon>Thalassiosirophycidae</taxon>
        <taxon>Stephanodiscales</taxon>
        <taxon>Stephanodiscaceae</taxon>
        <taxon>Stephanodiscus</taxon>
    </lineage>
</organism>
<reference evidence="3 4" key="1">
    <citation type="submission" date="2024-10" db="EMBL/GenBank/DDBJ databases">
        <title>Updated reference genomes for cyclostephanoid diatoms.</title>
        <authorList>
            <person name="Roberts W.R."/>
            <person name="Alverson A.J."/>
        </authorList>
    </citation>
    <scope>NUCLEOTIDE SEQUENCE [LARGE SCALE GENOMIC DNA]</scope>
    <source>
        <strain evidence="3 4">AJA276-08</strain>
    </source>
</reference>
<dbReference type="EMBL" id="JALLAZ020000094">
    <property type="protein sequence ID" value="KAL3804228.1"/>
    <property type="molecule type" value="Genomic_DNA"/>
</dbReference>
<feature type="domain" description="VPS9" evidence="2">
    <location>
        <begin position="368"/>
        <end position="527"/>
    </location>
</feature>
<sequence length="764" mass="82822">MTTAGGIVSLPPPPPSSADVGVDVVSANVALRRARAEERKLELLAKARSARIAWVLDDDDANADDDGDGDGDGDDDDSVDLLSGLRACRPDALPHAPLVVGALLAPRPSPAAAARRRRRRRRGAGTATTGRNVDDSDGDDCATSVAVIIPRNNRAVRRALEERGLEWGSVSARGVDGVDDDDDDGAVPSPHPPMTTTTTTTTERDPIVTYDFIPRPDDYEAFLDAMCDPSAADVVLSAMKFCSTMREAANVVASTDAVGGVGEDDAVVLTGLSRAIRGFVGRTMRTVEGHEAFRDFVSRDRRATSTSSNEAVAAAAAKERLAASIEKFVYGKCRRDIDAVLSRSTRKEGEAGDYADDGARRSSPKSLGETDAEFHERVRSLQFVSPAHLEIRCLMMRSGGTGEGGAAPPSYEDVDLSYAVRQIRSIHGRSSPREMLQSILMAHRGVSFALNEACGSGGSVSPPGADDVLPALILATLRAQAPRLPSALVFIEIFAPPSMLQGEAGYAYTSLCGAVQFLKELDMDGHLRGVALLGGTGEMSAVLSIGPDDFRVGLEECQRKMMLEVEEGVRRSMKRRSGDGMDECAGETDVEDDTNDDGRIDDDASLHIRITARQVRDARSHGEIVDLDWAMKKQQEALWQRGEVVDLMSERIANQAEDMAAARRRRQRLNVPPEALNLPPYFSRSYSFLTAHPDNIGIRDLPQLLNEYKMLVHVTELLLNERSIWRESERKRQSRLEREHLERDFADVIGVDEDGGGGELANGH</sequence>
<feature type="region of interest" description="Disordered" evidence="1">
    <location>
        <begin position="174"/>
        <end position="201"/>
    </location>
</feature>
<evidence type="ECO:0000259" key="2">
    <source>
        <dbReference type="PROSITE" id="PS51205"/>
    </source>
</evidence>
<feature type="compositionally biased region" description="Basic residues" evidence="1">
    <location>
        <begin position="114"/>
        <end position="123"/>
    </location>
</feature>
<evidence type="ECO:0000256" key="1">
    <source>
        <dbReference type="SAM" id="MobiDB-lite"/>
    </source>
</evidence>
<feature type="region of interest" description="Disordered" evidence="1">
    <location>
        <begin position="572"/>
        <end position="598"/>
    </location>
</feature>
<gene>
    <name evidence="3" type="ORF">ACHAW5_011148</name>
</gene>
<feature type="compositionally biased region" description="Acidic residues" evidence="1">
    <location>
        <begin position="580"/>
        <end position="595"/>
    </location>
</feature>
<dbReference type="InterPro" id="IPR003123">
    <property type="entry name" value="VPS9"/>
</dbReference>